<evidence type="ECO:0000313" key="1">
    <source>
        <dbReference type="EMBL" id="KZN45138.1"/>
    </source>
</evidence>
<dbReference type="PATRIC" id="fig|1365250.3.peg.493"/>
<dbReference type="RefSeq" id="WP_063355304.1">
    <property type="nucleotide sequence ID" value="NZ_AQHB01000028.1"/>
</dbReference>
<dbReference type="AlphaFoldDB" id="A0A167A9W0"/>
<sequence>MSAKVTVTFINKTDKPMFAFLLHEKQIVALTLTQIFPGSAYRLNESVENLENLSVGFGQSWSNAELEMQLDIKRGITDFNVALDNEGAMEIISNGETKLKRKHYFYREAFC</sequence>
<gene>
    <name evidence="1" type="ORF">N475_07740</name>
</gene>
<reference evidence="1 2" key="1">
    <citation type="submission" date="2013-07" db="EMBL/GenBank/DDBJ databases">
        <title>Comparative Genomic and Metabolomic Analysis of Twelve Strains of Pseudoalteromonas luteoviolacea.</title>
        <authorList>
            <person name="Vynne N.G."/>
            <person name="Mansson M."/>
            <person name="Gram L."/>
        </authorList>
    </citation>
    <scope>NUCLEOTIDE SEQUENCE [LARGE SCALE GENOMIC DNA]</scope>
    <source>
        <strain evidence="1 2">DSM 6061</strain>
    </source>
</reference>
<protein>
    <submittedName>
        <fullName evidence="1">Uncharacterized protein</fullName>
    </submittedName>
</protein>
<dbReference type="EMBL" id="AUYB01000046">
    <property type="protein sequence ID" value="KZN45138.1"/>
    <property type="molecule type" value="Genomic_DNA"/>
</dbReference>
<evidence type="ECO:0000313" key="2">
    <source>
        <dbReference type="Proteomes" id="UP000076643"/>
    </source>
</evidence>
<proteinExistence type="predicted"/>
<name>A0A167A9W0_9GAMM</name>
<organism evidence="1 2">
    <name type="scientific">Pseudoalteromonas luteoviolacea DSM 6061</name>
    <dbReference type="NCBI Taxonomy" id="1365250"/>
    <lineage>
        <taxon>Bacteria</taxon>
        <taxon>Pseudomonadati</taxon>
        <taxon>Pseudomonadota</taxon>
        <taxon>Gammaproteobacteria</taxon>
        <taxon>Alteromonadales</taxon>
        <taxon>Pseudoalteromonadaceae</taxon>
        <taxon>Pseudoalteromonas</taxon>
    </lineage>
</organism>
<comment type="caution">
    <text evidence="1">The sequence shown here is derived from an EMBL/GenBank/DDBJ whole genome shotgun (WGS) entry which is preliminary data.</text>
</comment>
<dbReference type="GeneID" id="57362845"/>
<accession>A0A167A9W0</accession>
<dbReference type="Proteomes" id="UP000076643">
    <property type="component" value="Unassembled WGS sequence"/>
</dbReference>
<keyword evidence="2" id="KW-1185">Reference proteome</keyword>